<accession>A0A939PMZ6</accession>
<evidence type="ECO:0000313" key="3">
    <source>
        <dbReference type="Proteomes" id="UP000669179"/>
    </source>
</evidence>
<dbReference type="GO" id="GO:0016491">
    <property type="term" value="F:oxidoreductase activity"/>
    <property type="evidence" value="ECO:0007669"/>
    <property type="project" value="InterPro"/>
</dbReference>
<dbReference type="SUPFAM" id="SSF52833">
    <property type="entry name" value="Thioredoxin-like"/>
    <property type="match status" value="1"/>
</dbReference>
<evidence type="ECO:0000313" key="2">
    <source>
        <dbReference type="EMBL" id="MBO2455610.1"/>
    </source>
</evidence>
<dbReference type="AlphaFoldDB" id="A0A939PMZ6"/>
<organism evidence="2 3">
    <name type="scientific">Actinomadura barringtoniae</name>
    <dbReference type="NCBI Taxonomy" id="1427535"/>
    <lineage>
        <taxon>Bacteria</taxon>
        <taxon>Bacillati</taxon>
        <taxon>Actinomycetota</taxon>
        <taxon>Actinomycetes</taxon>
        <taxon>Streptosporangiales</taxon>
        <taxon>Thermomonosporaceae</taxon>
        <taxon>Actinomadura</taxon>
    </lineage>
</organism>
<sequence length="207" mass="23073">MRVEIWADVVCPWCYLGKRRFEQALEGFEHRDEVEVTYRAFQLDPQAETMDRTEMLVSKFGVTPERAVQLNEEMEQRAAEAGLEYNLDGTVVGNTLDAHRLVHLASELGLQEAFVEALYKAHFTDKRSLFDHDSLTKVAVEAGLDEAAVRKVLESDEYADAVLAEQSAAQDLGATGVPFFVFDRRYGVAGAQATETFSEVLAKAYAG</sequence>
<gene>
    <name evidence="2" type="ORF">J4573_51645</name>
</gene>
<dbReference type="PANTHER" id="PTHR13887:SF41">
    <property type="entry name" value="THIOREDOXIN SUPERFAMILY PROTEIN"/>
    <property type="match status" value="1"/>
</dbReference>
<evidence type="ECO:0000259" key="1">
    <source>
        <dbReference type="Pfam" id="PF01323"/>
    </source>
</evidence>
<dbReference type="Pfam" id="PF01323">
    <property type="entry name" value="DSBA"/>
    <property type="match status" value="1"/>
</dbReference>
<keyword evidence="3" id="KW-1185">Reference proteome</keyword>
<dbReference type="PANTHER" id="PTHR13887">
    <property type="entry name" value="GLUTATHIONE S-TRANSFERASE KAPPA"/>
    <property type="match status" value="1"/>
</dbReference>
<comment type="caution">
    <text evidence="2">The sequence shown here is derived from an EMBL/GenBank/DDBJ whole genome shotgun (WGS) entry which is preliminary data.</text>
</comment>
<dbReference type="Gene3D" id="3.40.30.10">
    <property type="entry name" value="Glutaredoxin"/>
    <property type="match status" value="1"/>
</dbReference>
<protein>
    <submittedName>
        <fullName evidence="2">DsbA family oxidoreductase</fullName>
    </submittedName>
</protein>
<dbReference type="RefSeq" id="WP_208263836.1">
    <property type="nucleotide sequence ID" value="NZ_JAGEOJ010000039.1"/>
</dbReference>
<reference evidence="2" key="1">
    <citation type="submission" date="2021-03" db="EMBL/GenBank/DDBJ databases">
        <authorList>
            <person name="Kanchanasin P."/>
            <person name="Saeng-In P."/>
            <person name="Phongsopitanun W."/>
            <person name="Yuki M."/>
            <person name="Kudo T."/>
            <person name="Ohkuma M."/>
            <person name="Tanasupawat S."/>
        </authorList>
    </citation>
    <scope>NUCLEOTIDE SEQUENCE</scope>
    <source>
        <strain evidence="2">GKU 128</strain>
    </source>
</reference>
<dbReference type="InterPro" id="IPR001853">
    <property type="entry name" value="DSBA-like_thioredoxin_dom"/>
</dbReference>
<dbReference type="CDD" id="cd03024">
    <property type="entry name" value="DsbA_FrnE"/>
    <property type="match status" value="1"/>
</dbReference>
<dbReference type="InterPro" id="IPR036249">
    <property type="entry name" value="Thioredoxin-like_sf"/>
</dbReference>
<dbReference type="Proteomes" id="UP000669179">
    <property type="component" value="Unassembled WGS sequence"/>
</dbReference>
<name>A0A939PMZ6_9ACTN</name>
<dbReference type="EMBL" id="JAGEOJ010000039">
    <property type="protein sequence ID" value="MBO2455610.1"/>
    <property type="molecule type" value="Genomic_DNA"/>
</dbReference>
<feature type="domain" description="DSBA-like thioredoxin" evidence="1">
    <location>
        <begin position="3"/>
        <end position="201"/>
    </location>
</feature>
<proteinExistence type="predicted"/>